<protein>
    <recommendedName>
        <fullName evidence="2">DET1- and DDB1-associated protein 1</fullName>
    </recommendedName>
</protein>
<organism evidence="6 7">
    <name type="scientific">Polypedilum vanderplanki</name>
    <name type="common">Sleeping chironomid midge</name>
    <dbReference type="NCBI Taxonomy" id="319348"/>
    <lineage>
        <taxon>Eukaryota</taxon>
        <taxon>Metazoa</taxon>
        <taxon>Ecdysozoa</taxon>
        <taxon>Arthropoda</taxon>
        <taxon>Hexapoda</taxon>
        <taxon>Insecta</taxon>
        <taxon>Pterygota</taxon>
        <taxon>Neoptera</taxon>
        <taxon>Endopterygota</taxon>
        <taxon>Diptera</taxon>
        <taxon>Nematocera</taxon>
        <taxon>Chironomoidea</taxon>
        <taxon>Chironomidae</taxon>
        <taxon>Chironominae</taxon>
        <taxon>Polypedilum</taxon>
        <taxon>Polypedilum</taxon>
    </lineage>
</organism>
<dbReference type="OrthoDB" id="8598182at2759"/>
<dbReference type="PANTHER" id="PTHR31879">
    <property type="entry name" value="DET1- AND DDB1-ASSOCIATED PROTEIN 1"/>
    <property type="match status" value="1"/>
</dbReference>
<evidence type="ECO:0000256" key="3">
    <source>
        <dbReference type="ARBA" id="ARBA00045586"/>
    </source>
</evidence>
<feature type="compositionally biased region" description="Basic and acidic residues" evidence="4">
    <location>
        <begin position="64"/>
        <end position="74"/>
    </location>
</feature>
<sequence>MSISEFLKDLPVHNQENFSQYNVDNARTKRPSIYLPTVDYPAEQIIITEKKNILLRYLHQTWEKKNQPKKREATETSDNLLRKRIRLDQSESNNQNNNN</sequence>
<dbReference type="EMBL" id="JADBJN010000001">
    <property type="protein sequence ID" value="KAG5684169.1"/>
    <property type="molecule type" value="Genomic_DNA"/>
</dbReference>
<dbReference type="PANTHER" id="PTHR31879:SF2">
    <property type="entry name" value="DET1- AND DDB1-ASSOCIATED PROTEIN 1"/>
    <property type="match status" value="1"/>
</dbReference>
<comment type="caution">
    <text evidence="6">The sequence shown here is derived from an EMBL/GenBank/DDBJ whole genome shotgun (WGS) entry which is preliminary data.</text>
</comment>
<comment type="similarity">
    <text evidence="1">Belongs to the DDA1 family.</text>
</comment>
<accession>A0A9J6CPL9</accession>
<feature type="domain" description="DET1- and DDB1-associated protein 1" evidence="5">
    <location>
        <begin position="5"/>
        <end position="64"/>
    </location>
</feature>
<comment type="function">
    <text evidence="3">Functions as a component of numerous distinct DCX (DDB1-CUL4-X-box) E3 ubiquitin-protein ligase complexes which mediate the ubiquitination and subsequent proteasomal degradation of target proteins. In the DCX complexes, acts as a scaffolding subunit required to stabilize the complex.</text>
</comment>
<evidence type="ECO:0000313" key="7">
    <source>
        <dbReference type="Proteomes" id="UP001107558"/>
    </source>
</evidence>
<evidence type="ECO:0000313" key="6">
    <source>
        <dbReference type="EMBL" id="KAG5684169.1"/>
    </source>
</evidence>
<evidence type="ECO:0000259" key="5">
    <source>
        <dbReference type="Pfam" id="PF10172"/>
    </source>
</evidence>
<name>A0A9J6CPL9_POLVA</name>
<reference evidence="6" key="1">
    <citation type="submission" date="2021-03" db="EMBL/GenBank/DDBJ databases">
        <title>Chromosome level genome of the anhydrobiotic midge Polypedilum vanderplanki.</title>
        <authorList>
            <person name="Yoshida Y."/>
            <person name="Kikawada T."/>
            <person name="Gusev O."/>
        </authorList>
    </citation>
    <scope>NUCLEOTIDE SEQUENCE</scope>
    <source>
        <strain evidence="6">NIAS01</strain>
        <tissue evidence="6">Whole body or cell culture</tissue>
    </source>
</reference>
<dbReference type="AlphaFoldDB" id="A0A9J6CPL9"/>
<evidence type="ECO:0000256" key="2">
    <source>
        <dbReference type="ARBA" id="ARBA00018256"/>
    </source>
</evidence>
<dbReference type="GO" id="GO:0032436">
    <property type="term" value="P:positive regulation of proteasomal ubiquitin-dependent protein catabolic process"/>
    <property type="evidence" value="ECO:0007669"/>
    <property type="project" value="TreeGrafter"/>
</dbReference>
<dbReference type="Proteomes" id="UP001107558">
    <property type="component" value="Chromosome 1"/>
</dbReference>
<evidence type="ECO:0000256" key="1">
    <source>
        <dbReference type="ARBA" id="ARBA00008042"/>
    </source>
</evidence>
<evidence type="ECO:0000256" key="4">
    <source>
        <dbReference type="SAM" id="MobiDB-lite"/>
    </source>
</evidence>
<dbReference type="InterPro" id="IPR033575">
    <property type="entry name" value="DDA1-like"/>
</dbReference>
<dbReference type="InterPro" id="IPR018276">
    <property type="entry name" value="DDA1_dom"/>
</dbReference>
<dbReference type="GO" id="GO:0080008">
    <property type="term" value="C:Cul4-RING E3 ubiquitin ligase complex"/>
    <property type="evidence" value="ECO:0007669"/>
    <property type="project" value="TreeGrafter"/>
</dbReference>
<gene>
    <name evidence="6" type="ORF">PVAND_013410</name>
</gene>
<keyword evidence="7" id="KW-1185">Reference proteome</keyword>
<dbReference type="Pfam" id="PF10172">
    <property type="entry name" value="DDA1"/>
    <property type="match status" value="1"/>
</dbReference>
<feature type="region of interest" description="Disordered" evidence="4">
    <location>
        <begin position="64"/>
        <end position="99"/>
    </location>
</feature>
<proteinExistence type="inferred from homology"/>